<dbReference type="GO" id="GO:0051301">
    <property type="term" value="P:cell division"/>
    <property type="evidence" value="ECO:0007669"/>
    <property type="project" value="UniProtKB-KW"/>
</dbReference>
<dbReference type="InterPro" id="IPR005234">
    <property type="entry name" value="ScpB_csome_segregation"/>
</dbReference>
<dbReference type="PANTHER" id="PTHR34298:SF2">
    <property type="entry name" value="SEGREGATION AND CONDENSATION PROTEIN B"/>
    <property type="match status" value="1"/>
</dbReference>
<name>A0A538T3R8_UNCEI</name>
<evidence type="ECO:0000256" key="1">
    <source>
        <dbReference type="ARBA" id="ARBA00022490"/>
    </source>
</evidence>
<evidence type="ECO:0000256" key="4">
    <source>
        <dbReference type="ARBA" id="ARBA00023306"/>
    </source>
</evidence>
<accession>A0A538T3R8</accession>
<keyword evidence="4" id="KW-0131">Cell cycle</keyword>
<proteinExistence type="predicted"/>
<gene>
    <name evidence="6" type="primary">scpB</name>
    <name evidence="6" type="ORF">E6K72_02790</name>
</gene>
<keyword evidence="2" id="KW-0132">Cell division</keyword>
<dbReference type="InterPro" id="IPR036388">
    <property type="entry name" value="WH-like_DNA-bd_sf"/>
</dbReference>
<dbReference type="NCBIfam" id="TIGR00281">
    <property type="entry name" value="SMC-Scp complex subunit ScpB"/>
    <property type="match status" value="1"/>
</dbReference>
<sequence>MPPRDLQGAIEALLFSSDQALTLSLLAESLESPAAEVADALERLGAGYTARKAGVELREIAGGWMLVTTSEHAEWVGRMLRGKKRMRLSRPALETMAIIAYKQPVTKSEVEAIRGVDSSAVLATLLERSLITIRGRSKVVGRPLLYGTTQEFLDYFGLRDLTELPRPEELRALVAAREPEQLDMMELEVVSQVASDLAASAATSGAPTVEHEIEPLDEGDPAAEDLEPAAEDLDPAAEEPAAEELESAVEGPTAAGDKRTPAARPRAPARA</sequence>
<dbReference type="Gene3D" id="1.10.10.10">
    <property type="entry name" value="Winged helix-like DNA-binding domain superfamily/Winged helix DNA-binding domain"/>
    <property type="match status" value="2"/>
</dbReference>
<dbReference type="AlphaFoldDB" id="A0A538T3R8"/>
<feature type="compositionally biased region" description="Acidic residues" evidence="5">
    <location>
        <begin position="215"/>
        <end position="247"/>
    </location>
</feature>
<organism evidence="6 7">
    <name type="scientific">Eiseniibacteriota bacterium</name>
    <dbReference type="NCBI Taxonomy" id="2212470"/>
    <lineage>
        <taxon>Bacteria</taxon>
        <taxon>Candidatus Eiseniibacteriota</taxon>
    </lineage>
</organism>
<dbReference type="InterPro" id="IPR036390">
    <property type="entry name" value="WH_DNA-bd_sf"/>
</dbReference>
<dbReference type="SUPFAM" id="SSF46785">
    <property type="entry name" value="Winged helix' DNA-binding domain"/>
    <property type="match status" value="2"/>
</dbReference>
<keyword evidence="3" id="KW-0159">Chromosome partition</keyword>
<dbReference type="EMBL" id="VBOS01000085">
    <property type="protein sequence ID" value="TMQ58281.1"/>
    <property type="molecule type" value="Genomic_DNA"/>
</dbReference>
<dbReference type="Proteomes" id="UP000317716">
    <property type="component" value="Unassembled WGS sequence"/>
</dbReference>
<evidence type="ECO:0000256" key="2">
    <source>
        <dbReference type="ARBA" id="ARBA00022618"/>
    </source>
</evidence>
<evidence type="ECO:0000313" key="7">
    <source>
        <dbReference type="Proteomes" id="UP000317716"/>
    </source>
</evidence>
<reference evidence="6 7" key="1">
    <citation type="journal article" date="2019" name="Nat. Microbiol.">
        <title>Mediterranean grassland soil C-N compound turnover is dependent on rainfall and depth, and is mediated by genomically divergent microorganisms.</title>
        <authorList>
            <person name="Diamond S."/>
            <person name="Andeer P.F."/>
            <person name="Li Z."/>
            <person name="Crits-Christoph A."/>
            <person name="Burstein D."/>
            <person name="Anantharaman K."/>
            <person name="Lane K.R."/>
            <person name="Thomas B.C."/>
            <person name="Pan C."/>
            <person name="Northen T.R."/>
            <person name="Banfield J.F."/>
        </authorList>
    </citation>
    <scope>NUCLEOTIDE SEQUENCE [LARGE SCALE GENOMIC DNA]</scope>
    <source>
        <strain evidence="6">WS_2</strain>
    </source>
</reference>
<evidence type="ECO:0000256" key="3">
    <source>
        <dbReference type="ARBA" id="ARBA00022829"/>
    </source>
</evidence>
<feature type="compositionally biased region" description="Low complexity" evidence="5">
    <location>
        <begin position="262"/>
        <end position="271"/>
    </location>
</feature>
<keyword evidence="1" id="KW-0963">Cytoplasm</keyword>
<dbReference type="Pfam" id="PF04079">
    <property type="entry name" value="SMC_ScpB"/>
    <property type="match status" value="1"/>
</dbReference>
<evidence type="ECO:0000256" key="5">
    <source>
        <dbReference type="SAM" id="MobiDB-lite"/>
    </source>
</evidence>
<comment type="caution">
    <text evidence="6">The sequence shown here is derived from an EMBL/GenBank/DDBJ whole genome shotgun (WGS) entry which is preliminary data.</text>
</comment>
<dbReference type="PANTHER" id="PTHR34298">
    <property type="entry name" value="SEGREGATION AND CONDENSATION PROTEIN B"/>
    <property type="match status" value="1"/>
</dbReference>
<protein>
    <submittedName>
        <fullName evidence="6">SMC-Scp complex subunit ScpB</fullName>
    </submittedName>
</protein>
<dbReference type="GO" id="GO:0051304">
    <property type="term" value="P:chromosome separation"/>
    <property type="evidence" value="ECO:0007669"/>
    <property type="project" value="InterPro"/>
</dbReference>
<feature type="region of interest" description="Disordered" evidence="5">
    <location>
        <begin position="201"/>
        <end position="271"/>
    </location>
</feature>
<evidence type="ECO:0000313" key="6">
    <source>
        <dbReference type="EMBL" id="TMQ58281.1"/>
    </source>
</evidence>